<evidence type="ECO:0000313" key="2">
    <source>
        <dbReference type="Proteomes" id="UP000481861"/>
    </source>
</evidence>
<gene>
    <name evidence="1" type="ORF">BDV95DRAFT_577167</name>
</gene>
<protein>
    <submittedName>
        <fullName evidence="1">Uncharacterized protein</fullName>
    </submittedName>
</protein>
<dbReference type="AlphaFoldDB" id="A0A7C8M3Q5"/>
<dbReference type="Proteomes" id="UP000481861">
    <property type="component" value="Unassembled WGS sequence"/>
</dbReference>
<reference evidence="1 2" key="1">
    <citation type="submission" date="2020-01" db="EMBL/GenBank/DDBJ databases">
        <authorList>
            <consortium name="DOE Joint Genome Institute"/>
            <person name="Haridas S."/>
            <person name="Albert R."/>
            <person name="Binder M."/>
            <person name="Bloem J."/>
            <person name="Labutti K."/>
            <person name="Salamov A."/>
            <person name="Andreopoulos B."/>
            <person name="Baker S.E."/>
            <person name="Barry K."/>
            <person name="Bills G."/>
            <person name="Bluhm B.H."/>
            <person name="Cannon C."/>
            <person name="Castanera R."/>
            <person name="Culley D.E."/>
            <person name="Daum C."/>
            <person name="Ezra D."/>
            <person name="Gonzalez J.B."/>
            <person name="Henrissat B."/>
            <person name="Kuo A."/>
            <person name="Liang C."/>
            <person name="Lipzen A."/>
            <person name="Lutzoni F."/>
            <person name="Magnuson J."/>
            <person name="Mondo S."/>
            <person name="Nolan M."/>
            <person name="Ohm R."/>
            <person name="Pangilinan J."/>
            <person name="Park H.-J.H."/>
            <person name="Ramirez L."/>
            <person name="Alfaro M."/>
            <person name="Sun H."/>
            <person name="Tritt A."/>
            <person name="Yoshinaga Y."/>
            <person name="Zwiers L.-H.L."/>
            <person name="Turgeon B.G."/>
            <person name="Goodwin S.B."/>
            <person name="Spatafora J.W."/>
            <person name="Crous P.W."/>
            <person name="Grigoriev I.V."/>
        </authorList>
    </citation>
    <scope>NUCLEOTIDE SEQUENCE [LARGE SCALE GENOMIC DNA]</scope>
    <source>
        <strain evidence="1 2">CBS 611.86</strain>
    </source>
</reference>
<organism evidence="1 2">
    <name type="scientific">Massariosphaeria phaeospora</name>
    <dbReference type="NCBI Taxonomy" id="100035"/>
    <lineage>
        <taxon>Eukaryota</taxon>
        <taxon>Fungi</taxon>
        <taxon>Dikarya</taxon>
        <taxon>Ascomycota</taxon>
        <taxon>Pezizomycotina</taxon>
        <taxon>Dothideomycetes</taxon>
        <taxon>Pleosporomycetidae</taxon>
        <taxon>Pleosporales</taxon>
        <taxon>Pleosporales incertae sedis</taxon>
        <taxon>Massariosphaeria</taxon>
    </lineage>
</organism>
<dbReference type="OrthoDB" id="4938465at2759"/>
<keyword evidence="2" id="KW-1185">Reference proteome</keyword>
<comment type="caution">
    <text evidence="1">The sequence shown here is derived from an EMBL/GenBank/DDBJ whole genome shotgun (WGS) entry which is preliminary data.</text>
</comment>
<sequence length="125" mass="14323">MESNIYSPYSLYDQLLQQIPPMYTQWAQKVLSWVLRAFRPLTVAELAIAVALDHDPDVALASISALERQVPQDLEFDLERVFNGLIQVRMEMYSLCTSLSENISLWSTQHLVRRAVYATLSITSM</sequence>
<evidence type="ECO:0000313" key="1">
    <source>
        <dbReference type="EMBL" id="KAF2869360.1"/>
    </source>
</evidence>
<dbReference type="EMBL" id="JAADJZ010000016">
    <property type="protein sequence ID" value="KAF2869360.1"/>
    <property type="molecule type" value="Genomic_DNA"/>
</dbReference>
<name>A0A7C8M3Q5_9PLEO</name>
<accession>A0A7C8M3Q5</accession>
<proteinExistence type="predicted"/>